<dbReference type="Proteomes" id="UP000177346">
    <property type="component" value="Unassembled WGS sequence"/>
</dbReference>
<dbReference type="InterPro" id="IPR003593">
    <property type="entry name" value="AAA+_ATPase"/>
</dbReference>
<dbReference type="EMBL" id="MFIF01000017">
    <property type="protein sequence ID" value="OGF86573.1"/>
    <property type="molecule type" value="Genomic_DNA"/>
</dbReference>
<organism evidence="5 6">
    <name type="scientific">Candidatus Giovannonibacteria bacterium RIFCSPLOWO2_01_FULL_46_32</name>
    <dbReference type="NCBI Taxonomy" id="1798353"/>
    <lineage>
        <taxon>Bacteria</taxon>
        <taxon>Candidatus Giovannoniibacteriota</taxon>
    </lineage>
</organism>
<feature type="domain" description="AAA+ ATPase" evidence="4">
    <location>
        <begin position="181"/>
        <end position="311"/>
    </location>
</feature>
<evidence type="ECO:0000313" key="6">
    <source>
        <dbReference type="Proteomes" id="UP000177346"/>
    </source>
</evidence>
<evidence type="ECO:0000256" key="2">
    <source>
        <dbReference type="ARBA" id="ARBA00022741"/>
    </source>
</evidence>
<comment type="caution">
    <text evidence="5">The sequence shown here is derived from an EMBL/GenBank/DDBJ whole genome shotgun (WGS) entry which is preliminary data.</text>
</comment>
<proteinExistence type="inferred from homology"/>
<dbReference type="Gene3D" id="3.40.50.300">
    <property type="entry name" value="P-loop containing nucleotide triphosphate hydrolases"/>
    <property type="match status" value="1"/>
</dbReference>
<dbReference type="GO" id="GO:0005886">
    <property type="term" value="C:plasma membrane"/>
    <property type="evidence" value="ECO:0007669"/>
    <property type="project" value="TreeGrafter"/>
</dbReference>
<dbReference type="GO" id="GO:0016887">
    <property type="term" value="F:ATP hydrolysis activity"/>
    <property type="evidence" value="ECO:0007669"/>
    <property type="project" value="TreeGrafter"/>
</dbReference>
<accession>A0A1F5XF62</accession>
<dbReference type="SMART" id="SM00382">
    <property type="entry name" value="AAA"/>
    <property type="match status" value="1"/>
</dbReference>
<keyword evidence="2" id="KW-0547">Nucleotide-binding</keyword>
<dbReference type="PANTHER" id="PTHR30258:SF3">
    <property type="entry name" value="SLL1921 PROTEIN"/>
    <property type="match status" value="1"/>
</dbReference>
<dbReference type="GO" id="GO:0005524">
    <property type="term" value="F:ATP binding"/>
    <property type="evidence" value="ECO:0007669"/>
    <property type="project" value="UniProtKB-KW"/>
</dbReference>
<evidence type="ECO:0000313" key="5">
    <source>
        <dbReference type="EMBL" id="OGF86573.1"/>
    </source>
</evidence>
<evidence type="ECO:0000256" key="1">
    <source>
        <dbReference type="ARBA" id="ARBA00006611"/>
    </source>
</evidence>
<evidence type="ECO:0000259" key="4">
    <source>
        <dbReference type="SMART" id="SM00382"/>
    </source>
</evidence>
<dbReference type="InterPro" id="IPR001482">
    <property type="entry name" value="T2SS/T4SS_dom"/>
</dbReference>
<name>A0A1F5XF62_9BACT</name>
<comment type="similarity">
    <text evidence="1">Belongs to the GSP E family.</text>
</comment>
<reference evidence="5 6" key="1">
    <citation type="journal article" date="2016" name="Nat. Commun.">
        <title>Thousands of microbial genomes shed light on interconnected biogeochemical processes in an aquifer system.</title>
        <authorList>
            <person name="Anantharaman K."/>
            <person name="Brown C.T."/>
            <person name="Hug L.A."/>
            <person name="Sharon I."/>
            <person name="Castelle C.J."/>
            <person name="Probst A.J."/>
            <person name="Thomas B.C."/>
            <person name="Singh A."/>
            <person name="Wilkins M.J."/>
            <person name="Karaoz U."/>
            <person name="Brodie E.L."/>
            <person name="Williams K.H."/>
            <person name="Hubbard S.S."/>
            <person name="Banfield J.F."/>
        </authorList>
    </citation>
    <scope>NUCLEOTIDE SEQUENCE [LARGE SCALE GENOMIC DNA]</scope>
</reference>
<keyword evidence="3" id="KW-0067">ATP-binding</keyword>
<dbReference type="SUPFAM" id="SSF52540">
    <property type="entry name" value="P-loop containing nucleoside triphosphate hydrolases"/>
    <property type="match status" value="1"/>
</dbReference>
<dbReference type="PANTHER" id="PTHR30258">
    <property type="entry name" value="TYPE II SECRETION SYSTEM PROTEIN GSPE-RELATED"/>
    <property type="match status" value="1"/>
</dbReference>
<dbReference type="CDD" id="cd01129">
    <property type="entry name" value="PulE-GspE-like"/>
    <property type="match status" value="1"/>
</dbReference>
<dbReference type="AlphaFoldDB" id="A0A1F5XF62"/>
<evidence type="ECO:0000256" key="3">
    <source>
        <dbReference type="ARBA" id="ARBA00022840"/>
    </source>
</evidence>
<dbReference type="Gene3D" id="3.30.450.90">
    <property type="match status" value="1"/>
</dbReference>
<gene>
    <name evidence="5" type="ORF">A3B19_00470</name>
</gene>
<sequence length="442" mass="49385">MPKETHVTTNIIDISSGNLEDFRDHVSNARDLGRFLENKIVKRTGARTTDVLEYILAGAYHLEASDVHIEAQEEEIYLRLRLDGILEEISRFPREIHKTLISRIKLVSKLKLNVTDRSQDGRFTIHTSEVDVEVRVSILPGPYGESVVMRILHPKAIALTFEDLGMQPQVFRLMERELRRPNGMIITTGPTGSGKTTTLYAFLKKAREEPGMKIITIEDPIEYHLSGISQTQVNKDAGYTFENGLSAIVRQDPDIILVGEIRNRETAEIAMHASLTGHLVFSTLHTNSAAGTIPRLIDLGVTGNIIAPAINVAIAQRLMRVLCQYCKKETAPTADQKKIMEEAVSTLPQDFERPKLDGIKIFEPVGCDHCNRSGYKGRKGVFEAFLIDDDIELLILKNPSEAEVQQTAIKKGMLMMSQDAILKIIAGITTFAEFERVVGIIE</sequence>
<dbReference type="Pfam" id="PF00437">
    <property type="entry name" value="T2SSE"/>
    <property type="match status" value="1"/>
</dbReference>
<dbReference type="InterPro" id="IPR027417">
    <property type="entry name" value="P-loop_NTPase"/>
</dbReference>
<protein>
    <recommendedName>
        <fullName evidence="4">AAA+ ATPase domain-containing protein</fullName>
    </recommendedName>
</protein>